<dbReference type="Proteomes" id="UP001165121">
    <property type="component" value="Unassembled WGS sequence"/>
</dbReference>
<keyword evidence="3" id="KW-1185">Reference proteome</keyword>
<evidence type="ECO:0000256" key="1">
    <source>
        <dbReference type="SAM" id="MobiDB-lite"/>
    </source>
</evidence>
<gene>
    <name evidence="2" type="ORF">Pfra01_001959400</name>
</gene>
<name>A0A9W6XZW0_9STRA</name>
<organism evidence="2 3">
    <name type="scientific">Phytophthora fragariaefolia</name>
    <dbReference type="NCBI Taxonomy" id="1490495"/>
    <lineage>
        <taxon>Eukaryota</taxon>
        <taxon>Sar</taxon>
        <taxon>Stramenopiles</taxon>
        <taxon>Oomycota</taxon>
        <taxon>Peronosporomycetes</taxon>
        <taxon>Peronosporales</taxon>
        <taxon>Peronosporaceae</taxon>
        <taxon>Phytophthora</taxon>
    </lineage>
</organism>
<reference evidence="2" key="1">
    <citation type="submission" date="2023-04" db="EMBL/GenBank/DDBJ databases">
        <title>Phytophthora fragariaefolia NBRC 109709.</title>
        <authorList>
            <person name="Ichikawa N."/>
            <person name="Sato H."/>
            <person name="Tonouchi N."/>
        </authorList>
    </citation>
    <scope>NUCLEOTIDE SEQUENCE</scope>
    <source>
        <strain evidence="2">NBRC 109709</strain>
    </source>
</reference>
<protein>
    <submittedName>
        <fullName evidence="2">Unnamed protein product</fullName>
    </submittedName>
</protein>
<dbReference type="EMBL" id="BSXT01002541">
    <property type="protein sequence ID" value="GMF49525.1"/>
    <property type="molecule type" value="Genomic_DNA"/>
</dbReference>
<feature type="region of interest" description="Disordered" evidence="1">
    <location>
        <begin position="1"/>
        <end position="50"/>
    </location>
</feature>
<accession>A0A9W6XZW0</accession>
<dbReference type="AlphaFoldDB" id="A0A9W6XZW0"/>
<proteinExistence type="predicted"/>
<evidence type="ECO:0000313" key="2">
    <source>
        <dbReference type="EMBL" id="GMF49525.1"/>
    </source>
</evidence>
<evidence type="ECO:0000313" key="3">
    <source>
        <dbReference type="Proteomes" id="UP001165121"/>
    </source>
</evidence>
<sequence length="246" mass="26294">MSLNRTSRVGHPAPIGNSRFPETNQRAGPKQGCCSKEPGGGYAQSNRPLRSMGSGLEDGLAYDEFHLSRDDLKLNSAFNATFTASSKEVGWVRKTSVQATPVRRPSISTVTVTASGRGTTAMPAIRVRNSWTRGENSRELLLQLFPIGNNVSTDVPHVSAHPRARPPSLEMASATRCCSLLSKTEPIAISSSRVQSNKLSSSFPSKVFTITMSGLGLGPIVDVVMGAADAVTAVILCWRCSNRAFS</sequence>
<comment type="caution">
    <text evidence="2">The sequence shown here is derived from an EMBL/GenBank/DDBJ whole genome shotgun (WGS) entry which is preliminary data.</text>
</comment>